<evidence type="ECO:0000313" key="2">
    <source>
        <dbReference type="Proteomes" id="UP000886520"/>
    </source>
</evidence>
<dbReference type="Proteomes" id="UP000886520">
    <property type="component" value="Chromosome 21"/>
</dbReference>
<dbReference type="EMBL" id="JABFUD020000021">
    <property type="protein sequence ID" value="KAI5063301.1"/>
    <property type="molecule type" value="Genomic_DNA"/>
</dbReference>
<accession>A0A9D4UAB2</accession>
<keyword evidence="2" id="KW-1185">Reference proteome</keyword>
<comment type="caution">
    <text evidence="1">The sequence shown here is derived from an EMBL/GenBank/DDBJ whole genome shotgun (WGS) entry which is preliminary data.</text>
</comment>
<reference evidence="1" key="1">
    <citation type="submission" date="2021-01" db="EMBL/GenBank/DDBJ databases">
        <title>Adiantum capillus-veneris genome.</title>
        <authorList>
            <person name="Fang Y."/>
            <person name="Liao Q."/>
        </authorList>
    </citation>
    <scope>NUCLEOTIDE SEQUENCE</scope>
    <source>
        <strain evidence="1">H3</strain>
        <tissue evidence="1">Leaf</tissue>
    </source>
</reference>
<evidence type="ECO:0000313" key="1">
    <source>
        <dbReference type="EMBL" id="KAI5063301.1"/>
    </source>
</evidence>
<sequence>MDPPSDSTEVPCSHAKLCVCHTYMRERERRQMRRPASSVLRVLRAFCSRTLLPARPWSKRLRAVLWRGGVLEQNQLVGVGILPSVVVFGLSYRALPSLAMPYLCRHIFFDHGRGCTPASYERRTRNQLVNVSPLRALHLSGR</sequence>
<name>A0A9D4UAB2_ADICA</name>
<organism evidence="1 2">
    <name type="scientific">Adiantum capillus-veneris</name>
    <name type="common">Maidenhair fern</name>
    <dbReference type="NCBI Taxonomy" id="13818"/>
    <lineage>
        <taxon>Eukaryota</taxon>
        <taxon>Viridiplantae</taxon>
        <taxon>Streptophyta</taxon>
        <taxon>Embryophyta</taxon>
        <taxon>Tracheophyta</taxon>
        <taxon>Polypodiopsida</taxon>
        <taxon>Polypodiidae</taxon>
        <taxon>Polypodiales</taxon>
        <taxon>Pteridineae</taxon>
        <taxon>Pteridaceae</taxon>
        <taxon>Vittarioideae</taxon>
        <taxon>Adiantum</taxon>
    </lineage>
</organism>
<proteinExistence type="predicted"/>
<gene>
    <name evidence="1" type="ORF">GOP47_0021848</name>
</gene>
<dbReference type="AlphaFoldDB" id="A0A9D4UAB2"/>
<protein>
    <submittedName>
        <fullName evidence="1">Uncharacterized protein</fullName>
    </submittedName>
</protein>